<dbReference type="NCBIfam" id="TIGR00018">
    <property type="entry name" value="panC"/>
    <property type="match status" value="1"/>
</dbReference>
<evidence type="ECO:0000256" key="8">
    <source>
        <dbReference type="ARBA" id="ARBA00022655"/>
    </source>
</evidence>
<dbReference type="AlphaFoldDB" id="A0A512DEI1"/>
<comment type="miscellaneous">
    <text evidence="15">The reaction proceeds by a bi uni uni bi ping pong mechanism.</text>
</comment>
<evidence type="ECO:0000256" key="2">
    <source>
        <dbReference type="ARBA" id="ARBA00004990"/>
    </source>
</evidence>
<evidence type="ECO:0000313" key="17">
    <source>
        <dbReference type="Proteomes" id="UP000321181"/>
    </source>
</evidence>
<feature type="binding site" evidence="15">
    <location>
        <begin position="53"/>
        <end position="60"/>
    </location>
    <ligand>
        <name>ATP</name>
        <dbReference type="ChEBI" id="CHEBI:30616"/>
    </ligand>
</feature>
<dbReference type="UniPathway" id="UPA00028">
    <property type="reaction ID" value="UER00005"/>
</dbReference>
<evidence type="ECO:0000256" key="10">
    <source>
        <dbReference type="ARBA" id="ARBA00022840"/>
    </source>
</evidence>
<evidence type="ECO:0000256" key="12">
    <source>
        <dbReference type="ARBA" id="ARBA00048258"/>
    </source>
</evidence>
<feature type="binding site" evidence="15">
    <location>
        <position position="177"/>
    </location>
    <ligand>
        <name>(R)-pantoate</name>
        <dbReference type="ChEBI" id="CHEBI:15980"/>
    </ligand>
</feature>
<dbReference type="Gene3D" id="3.30.1300.10">
    <property type="entry name" value="Pantoate-beta-alanine ligase, C-terminal domain"/>
    <property type="match status" value="1"/>
</dbReference>
<feature type="binding site" evidence="15">
    <location>
        <position position="84"/>
    </location>
    <ligand>
        <name>(R)-pantoate</name>
        <dbReference type="ChEBI" id="CHEBI:15980"/>
    </ligand>
</feature>
<evidence type="ECO:0000256" key="5">
    <source>
        <dbReference type="ARBA" id="ARBA00014155"/>
    </source>
</evidence>
<keyword evidence="10 15" id="KW-0067">ATP-binding</keyword>
<dbReference type="NCBIfam" id="TIGR00125">
    <property type="entry name" value="cyt_tran_rel"/>
    <property type="match status" value="1"/>
</dbReference>
<comment type="similarity">
    <text evidence="3 15">Belongs to the pantothenate synthetase family.</text>
</comment>
<comment type="catalytic activity">
    <reaction evidence="12 15">
        <text>(R)-pantoate + beta-alanine + ATP = (R)-pantothenate + AMP + diphosphate + H(+)</text>
        <dbReference type="Rhea" id="RHEA:10912"/>
        <dbReference type="ChEBI" id="CHEBI:15378"/>
        <dbReference type="ChEBI" id="CHEBI:15980"/>
        <dbReference type="ChEBI" id="CHEBI:29032"/>
        <dbReference type="ChEBI" id="CHEBI:30616"/>
        <dbReference type="ChEBI" id="CHEBI:33019"/>
        <dbReference type="ChEBI" id="CHEBI:57966"/>
        <dbReference type="ChEBI" id="CHEBI:456215"/>
        <dbReference type="EC" id="6.3.2.1"/>
    </reaction>
</comment>
<keyword evidence="6 15" id="KW-0963">Cytoplasm</keyword>
<keyword evidence="8 15" id="KW-0566">Pantothenate biosynthesis</keyword>
<dbReference type="Pfam" id="PF02569">
    <property type="entry name" value="Pantoate_ligase"/>
    <property type="match status" value="1"/>
</dbReference>
<evidence type="ECO:0000256" key="6">
    <source>
        <dbReference type="ARBA" id="ARBA00022490"/>
    </source>
</evidence>
<feature type="binding site" evidence="15">
    <location>
        <position position="200"/>
    </location>
    <ligand>
        <name>ATP</name>
        <dbReference type="ChEBI" id="CHEBI:30616"/>
    </ligand>
</feature>
<evidence type="ECO:0000256" key="11">
    <source>
        <dbReference type="ARBA" id="ARBA00032806"/>
    </source>
</evidence>
<feature type="binding site" evidence="15">
    <location>
        <begin position="208"/>
        <end position="211"/>
    </location>
    <ligand>
        <name>ATP</name>
        <dbReference type="ChEBI" id="CHEBI:30616"/>
    </ligand>
</feature>
<dbReference type="FunFam" id="3.40.50.620:FF:000114">
    <property type="entry name" value="Pantothenate synthetase"/>
    <property type="match status" value="1"/>
</dbReference>
<dbReference type="GO" id="GO:0015940">
    <property type="term" value="P:pantothenate biosynthetic process"/>
    <property type="evidence" value="ECO:0007669"/>
    <property type="project" value="UniProtKB-UniRule"/>
</dbReference>
<comment type="subunit">
    <text evidence="15">Homodimer.</text>
</comment>
<accession>A0A512DEI1</accession>
<dbReference type="OrthoDB" id="9773087at2"/>
<dbReference type="InterPro" id="IPR042176">
    <property type="entry name" value="Pantoate_ligase_C"/>
</dbReference>
<evidence type="ECO:0000256" key="1">
    <source>
        <dbReference type="ARBA" id="ARBA00004496"/>
    </source>
</evidence>
<comment type="caution">
    <text evidence="16">The sequence shown here is derived from an EMBL/GenBank/DDBJ whole genome shotgun (WGS) entry which is preliminary data.</text>
</comment>
<dbReference type="CDD" id="cd00560">
    <property type="entry name" value="PanC"/>
    <property type="match status" value="1"/>
</dbReference>
<evidence type="ECO:0000256" key="9">
    <source>
        <dbReference type="ARBA" id="ARBA00022741"/>
    </source>
</evidence>
<dbReference type="EC" id="6.3.2.1" evidence="4 15"/>
<protein>
    <recommendedName>
        <fullName evidence="5 15">Pantothenate synthetase</fullName>
        <shortName evidence="15">PS</shortName>
        <ecNumber evidence="4 15">6.3.2.1</ecNumber>
    </recommendedName>
    <alternativeName>
        <fullName evidence="14 15">Pantoate--beta-alanine ligase</fullName>
    </alternativeName>
    <alternativeName>
        <fullName evidence="11 15">Pantoate-activating enzyme</fullName>
    </alternativeName>
</protein>
<reference evidence="16 17" key="1">
    <citation type="submission" date="2019-07" db="EMBL/GenBank/DDBJ databases">
        <title>Whole genome shotgun sequence of Cellulomonas aerilata NBRC 106308.</title>
        <authorList>
            <person name="Hosoyama A."/>
            <person name="Uohara A."/>
            <person name="Ohji S."/>
            <person name="Ichikawa N."/>
        </authorList>
    </citation>
    <scope>NUCLEOTIDE SEQUENCE [LARGE SCALE GENOMIC DNA]</scope>
    <source>
        <strain evidence="16 17">NBRC 106308</strain>
    </source>
</reference>
<dbReference type="InterPro" id="IPR003721">
    <property type="entry name" value="Pantoate_ligase"/>
</dbReference>
<comment type="function">
    <text evidence="13 15">Catalyzes the condensation of pantoate with beta-alanine in an ATP-dependent reaction via a pantoyl-adenylate intermediate.</text>
</comment>
<keyword evidence="17" id="KW-1185">Reference proteome</keyword>
<keyword evidence="7 15" id="KW-0436">Ligase</keyword>
<dbReference type="RefSeq" id="WP_146905271.1">
    <property type="nucleotide sequence ID" value="NZ_BAAARM010000004.1"/>
</dbReference>
<evidence type="ECO:0000256" key="15">
    <source>
        <dbReference type="HAMAP-Rule" id="MF_00158"/>
    </source>
</evidence>
<dbReference type="Gene3D" id="3.40.50.620">
    <property type="entry name" value="HUPs"/>
    <property type="match status" value="1"/>
</dbReference>
<dbReference type="InterPro" id="IPR014729">
    <property type="entry name" value="Rossmann-like_a/b/a_fold"/>
</dbReference>
<comment type="subcellular location">
    <subcellularLocation>
        <location evidence="1 15">Cytoplasm</location>
    </subcellularLocation>
</comment>
<evidence type="ECO:0000313" key="16">
    <source>
        <dbReference type="EMBL" id="GEO34884.1"/>
    </source>
</evidence>
<feature type="binding site" evidence="15">
    <location>
        <begin position="171"/>
        <end position="174"/>
    </location>
    <ligand>
        <name>ATP</name>
        <dbReference type="ChEBI" id="CHEBI:30616"/>
    </ligand>
</feature>
<evidence type="ECO:0000256" key="13">
    <source>
        <dbReference type="ARBA" id="ARBA00055042"/>
    </source>
</evidence>
<comment type="pathway">
    <text evidence="2 15">Cofactor biosynthesis; (R)-pantothenate biosynthesis; (R)-pantothenate from (R)-pantoate and beta-alanine: step 1/1.</text>
</comment>
<dbReference type="PANTHER" id="PTHR21299:SF1">
    <property type="entry name" value="PANTOATE--BETA-ALANINE LIGASE"/>
    <property type="match status" value="1"/>
</dbReference>
<feature type="binding site" evidence="15">
    <location>
        <position position="84"/>
    </location>
    <ligand>
        <name>beta-alanine</name>
        <dbReference type="ChEBI" id="CHEBI:57966"/>
    </ligand>
</feature>
<dbReference type="Proteomes" id="UP000321181">
    <property type="component" value="Unassembled WGS sequence"/>
</dbReference>
<proteinExistence type="inferred from homology"/>
<dbReference type="HAMAP" id="MF_00158">
    <property type="entry name" value="PanC"/>
    <property type="match status" value="1"/>
</dbReference>
<name>A0A512DEI1_9CELL</name>
<keyword evidence="9 15" id="KW-0547">Nucleotide-binding</keyword>
<evidence type="ECO:0000256" key="14">
    <source>
        <dbReference type="ARBA" id="ARBA00077433"/>
    </source>
</evidence>
<dbReference type="GO" id="GO:0005829">
    <property type="term" value="C:cytosol"/>
    <property type="evidence" value="ECO:0007669"/>
    <property type="project" value="TreeGrafter"/>
</dbReference>
<gene>
    <name evidence="15 16" type="primary">panC</name>
    <name evidence="16" type="ORF">CAE01nite_26090</name>
</gene>
<organism evidence="16 17">
    <name type="scientific">Cellulomonas aerilata</name>
    <dbReference type="NCBI Taxonomy" id="515326"/>
    <lineage>
        <taxon>Bacteria</taxon>
        <taxon>Bacillati</taxon>
        <taxon>Actinomycetota</taxon>
        <taxon>Actinomycetes</taxon>
        <taxon>Micrococcales</taxon>
        <taxon>Cellulomonadaceae</taxon>
        <taxon>Cellulomonas</taxon>
    </lineage>
</organism>
<evidence type="ECO:0000256" key="4">
    <source>
        <dbReference type="ARBA" id="ARBA00012219"/>
    </source>
</evidence>
<feature type="active site" description="Proton donor" evidence="15">
    <location>
        <position position="60"/>
    </location>
</feature>
<dbReference type="InterPro" id="IPR004821">
    <property type="entry name" value="Cyt_trans-like"/>
</dbReference>
<dbReference type="GO" id="GO:0005524">
    <property type="term" value="F:ATP binding"/>
    <property type="evidence" value="ECO:0007669"/>
    <property type="project" value="UniProtKB-KW"/>
</dbReference>
<dbReference type="EMBL" id="BJYY01000016">
    <property type="protein sequence ID" value="GEO34884.1"/>
    <property type="molecule type" value="Genomic_DNA"/>
</dbReference>
<dbReference type="SUPFAM" id="SSF52374">
    <property type="entry name" value="Nucleotidylyl transferase"/>
    <property type="match status" value="1"/>
</dbReference>
<dbReference type="GO" id="GO:0004592">
    <property type="term" value="F:pantoate-beta-alanine ligase activity"/>
    <property type="evidence" value="ECO:0007669"/>
    <property type="project" value="UniProtKB-UniRule"/>
</dbReference>
<sequence length="312" mass="31957">MTPDVPTPAGGPRLVTTRDGLREALADVPAGPGAHAVGSAGGGSGRRAVVMTMGALHAGHLALVRAAREVADHVVVTIFVNPLQFAPGEDLDRYPRDLDGDLALLAGAGADVVFAPTPDVVYPDGDPVVRVAAGAVGDVLEGAARPGHLDGVLTVVLKLLHLVRPDVALFGQKDAQQLMAVRRMVRDLDVDVEVVGVPTVRDADGLALSSRNAYLSADERRRALVLSRAVRAAEEAAVAGGGAADVRAAAQAVLAGGEVDVEYAALVDPLTAQDVPADHLGAAVLALAARVGSTRLIDNAPLMLGRHDLEHA</sequence>
<dbReference type="PANTHER" id="PTHR21299">
    <property type="entry name" value="CYTIDYLATE KINASE/PANTOATE-BETA-ALANINE LIGASE"/>
    <property type="match status" value="1"/>
</dbReference>
<evidence type="ECO:0000256" key="3">
    <source>
        <dbReference type="ARBA" id="ARBA00009256"/>
    </source>
</evidence>
<evidence type="ECO:0000256" key="7">
    <source>
        <dbReference type="ARBA" id="ARBA00022598"/>
    </source>
</evidence>